<feature type="region of interest" description="Disordered" evidence="1">
    <location>
        <begin position="394"/>
        <end position="440"/>
    </location>
</feature>
<dbReference type="InterPro" id="IPR016159">
    <property type="entry name" value="Cullin_repeat-like_dom_sf"/>
</dbReference>
<feature type="compositionally biased region" description="Low complexity" evidence="1">
    <location>
        <begin position="305"/>
        <end position="317"/>
    </location>
</feature>
<feature type="region of interest" description="Disordered" evidence="1">
    <location>
        <begin position="281"/>
        <end position="327"/>
    </location>
</feature>
<accession>A0A0H2SF77</accession>
<dbReference type="AlphaFoldDB" id="A0A0H2SF77"/>
<sequence>MPDKGKGKQREVNGSHDDVVASRPMSNPSAGSANPSASFPSLWNYVEPALTHIVRSPASPPPSPQPDANFKAPAIDVAYHMGIHTTVYNYFTASRYDVSAAIASSPSLAFAHGLAPPRKPREPEPDPEADDQSAPPSSAGSMSSVRSGKSISHRPPSLAASMAAMFPPVLPRDAAANANAHGSDLYTKLDSFYQETCTEILYSLPPETKPDTGEDNAAQLVPALLGSFYRFSSGARSVDRLLNYVNRHYVKRAVEEDRGWIRLIDVLDLVAQSLSLDDKIDLGLVDPPPATNSRSNAKKIERSRSGNNNNRANSSNSEALSTKSGNPREKIAMALRERRLTLLSQWGYKEDGDAESLARAEASAEAASPVDRVVPLVSMAHRRFREEVVKPLLAAAGGGPGPGGGSKPRAKRRKGGKGGRGVKVGAGAAPPPSAGSISADGWAEAGSGVLPKSRLARAVKAFIEDKDFGGDEQQRKATAAELNSVLGIVGIPIDHVLRRRLEKFAPSTETAV</sequence>
<dbReference type="STRING" id="27342.A0A0H2SF77"/>
<dbReference type="SUPFAM" id="SSF74788">
    <property type="entry name" value="Cullin repeat-like"/>
    <property type="match status" value="1"/>
</dbReference>
<feature type="compositionally biased region" description="Low complexity" evidence="1">
    <location>
        <begin position="26"/>
        <end position="38"/>
    </location>
</feature>
<dbReference type="EMBL" id="KQ085882">
    <property type="protein sequence ID" value="KLO20398.1"/>
    <property type="molecule type" value="Genomic_DNA"/>
</dbReference>
<protein>
    <submittedName>
        <fullName evidence="2">Uncharacterized protein</fullName>
    </submittedName>
</protein>
<reference evidence="2 3" key="1">
    <citation type="submission" date="2015-04" db="EMBL/GenBank/DDBJ databases">
        <title>Complete genome sequence of Schizopora paradoxa KUC8140, a cosmopolitan wood degrader in East Asia.</title>
        <authorList>
            <consortium name="DOE Joint Genome Institute"/>
            <person name="Min B."/>
            <person name="Park H."/>
            <person name="Jang Y."/>
            <person name="Kim J.-J."/>
            <person name="Kim K.H."/>
            <person name="Pangilinan J."/>
            <person name="Lipzen A."/>
            <person name="Riley R."/>
            <person name="Grigoriev I.V."/>
            <person name="Spatafora J.W."/>
            <person name="Choi I.-G."/>
        </authorList>
    </citation>
    <scope>NUCLEOTIDE SEQUENCE [LARGE SCALE GENOMIC DNA]</scope>
    <source>
        <strain evidence="2 3">KUC8140</strain>
    </source>
</reference>
<dbReference type="Proteomes" id="UP000053477">
    <property type="component" value="Unassembled WGS sequence"/>
</dbReference>
<feature type="compositionally biased region" description="Basic residues" evidence="1">
    <location>
        <begin position="408"/>
        <end position="417"/>
    </location>
</feature>
<gene>
    <name evidence="2" type="ORF">SCHPADRAFT_991774</name>
</gene>
<dbReference type="Gene3D" id="1.20.1310.10">
    <property type="entry name" value="Cullin Repeats"/>
    <property type="match status" value="1"/>
</dbReference>
<evidence type="ECO:0000313" key="2">
    <source>
        <dbReference type="EMBL" id="KLO20398.1"/>
    </source>
</evidence>
<feature type="compositionally biased region" description="Basic and acidic residues" evidence="1">
    <location>
        <begin position="1"/>
        <end position="20"/>
    </location>
</feature>
<name>A0A0H2SF77_9AGAM</name>
<feature type="compositionally biased region" description="Gly residues" evidence="1">
    <location>
        <begin position="396"/>
        <end position="406"/>
    </location>
</feature>
<dbReference type="OrthoDB" id="27073at2759"/>
<proteinExistence type="predicted"/>
<organism evidence="2 3">
    <name type="scientific">Schizopora paradoxa</name>
    <dbReference type="NCBI Taxonomy" id="27342"/>
    <lineage>
        <taxon>Eukaryota</taxon>
        <taxon>Fungi</taxon>
        <taxon>Dikarya</taxon>
        <taxon>Basidiomycota</taxon>
        <taxon>Agaricomycotina</taxon>
        <taxon>Agaricomycetes</taxon>
        <taxon>Hymenochaetales</taxon>
        <taxon>Schizoporaceae</taxon>
        <taxon>Schizopora</taxon>
    </lineage>
</organism>
<feature type="compositionally biased region" description="Low complexity" evidence="1">
    <location>
        <begin position="132"/>
        <end position="150"/>
    </location>
</feature>
<feature type="region of interest" description="Disordered" evidence="1">
    <location>
        <begin position="112"/>
        <end position="155"/>
    </location>
</feature>
<dbReference type="InParanoid" id="A0A0H2SF77"/>
<keyword evidence="3" id="KW-1185">Reference proteome</keyword>
<feature type="region of interest" description="Disordered" evidence="1">
    <location>
        <begin position="1"/>
        <end position="38"/>
    </location>
</feature>
<evidence type="ECO:0000256" key="1">
    <source>
        <dbReference type="SAM" id="MobiDB-lite"/>
    </source>
</evidence>
<evidence type="ECO:0000313" key="3">
    <source>
        <dbReference type="Proteomes" id="UP000053477"/>
    </source>
</evidence>